<dbReference type="EMBL" id="NKLP01000236">
    <property type="protein sequence ID" value="TDN29157.1"/>
    <property type="molecule type" value="Genomic_DNA"/>
</dbReference>
<comment type="caution">
    <text evidence="1">The sequence shown here is derived from an EMBL/GenBank/DDBJ whole genome shotgun (WGS) entry which is preliminary data.</text>
</comment>
<gene>
    <name evidence="1" type="ORF">CEE75_11545</name>
</gene>
<dbReference type="Pfam" id="PF15738">
    <property type="entry name" value="YafQ_toxin"/>
    <property type="match status" value="1"/>
</dbReference>
<name>A0A4R6CQS0_9LACO</name>
<protein>
    <submittedName>
        <fullName evidence="1">Replication associated protein</fullName>
    </submittedName>
</protein>
<dbReference type="RefSeq" id="WP_133476722.1">
    <property type="nucleotide sequence ID" value="NZ_JACCPV010000157.1"/>
</dbReference>
<dbReference type="InterPro" id="IPR004386">
    <property type="entry name" value="Toxin_YafQ-like"/>
</dbReference>
<reference evidence="1 2" key="1">
    <citation type="submission" date="2017-06" db="EMBL/GenBank/DDBJ databases">
        <authorList>
            <person name="Swanenburg J."/>
            <person name="Kort R."/>
        </authorList>
    </citation>
    <scope>NUCLEOTIDE SEQUENCE [LARGE SCALE GENOMIC DNA]</scope>
    <source>
        <strain evidence="1 2">RL05</strain>
    </source>
</reference>
<dbReference type="Gene3D" id="3.30.2310.20">
    <property type="entry name" value="RelE-like"/>
    <property type="match status" value="1"/>
</dbReference>
<dbReference type="InterPro" id="IPR035093">
    <property type="entry name" value="RelE/ParE_toxin_dom_sf"/>
</dbReference>
<evidence type="ECO:0000313" key="2">
    <source>
        <dbReference type="Proteomes" id="UP000295195"/>
    </source>
</evidence>
<dbReference type="AlphaFoldDB" id="A0A4R6CQS0"/>
<sequence>MSKVIPTSRFKKQYKKVKRNSHWNKVFNGKVPFEGDNRSPWDYVIDCFLNDEEIPEYFYEHPITLTKQQRQEIKNRFNDSLNLEIEGLDLHFDGHNGDHLLIYVRTSKKIIYLTRIGTHSDIF</sequence>
<dbReference type="SUPFAM" id="SSF143011">
    <property type="entry name" value="RelE-like"/>
    <property type="match status" value="1"/>
</dbReference>
<evidence type="ECO:0000313" key="1">
    <source>
        <dbReference type="EMBL" id="TDN29157.1"/>
    </source>
</evidence>
<proteinExistence type="predicted"/>
<accession>A0A4R6CQS0</accession>
<dbReference type="Proteomes" id="UP000295195">
    <property type="component" value="Unassembled WGS sequence"/>
</dbReference>
<organism evidence="1 2">
    <name type="scientific">Lactobacillus crispatus</name>
    <dbReference type="NCBI Taxonomy" id="47770"/>
    <lineage>
        <taxon>Bacteria</taxon>
        <taxon>Bacillati</taxon>
        <taxon>Bacillota</taxon>
        <taxon>Bacilli</taxon>
        <taxon>Lactobacillales</taxon>
        <taxon>Lactobacillaceae</taxon>
        <taxon>Lactobacillus</taxon>
    </lineage>
</organism>